<name>A0A183SLA8_SCHSO</name>
<accession>A0A183SLA8</accession>
<evidence type="ECO:0000313" key="4">
    <source>
        <dbReference type="WBParaSite" id="SSLN_0000516901-mRNA-1"/>
    </source>
</evidence>
<evidence type="ECO:0000313" key="3">
    <source>
        <dbReference type="Proteomes" id="UP000275846"/>
    </source>
</evidence>
<evidence type="ECO:0000313" key="5">
    <source>
        <dbReference type="WBParaSite" id="SSLN_0001742201-mRNA-1"/>
    </source>
</evidence>
<dbReference type="EMBL" id="UYSU01033084">
    <property type="protein sequence ID" value="VDL91391.1"/>
    <property type="molecule type" value="Genomic_DNA"/>
</dbReference>
<reference evidence="1 3" key="2">
    <citation type="submission" date="2018-11" db="EMBL/GenBank/DDBJ databases">
        <authorList>
            <consortium name="Pathogen Informatics"/>
        </authorList>
    </citation>
    <scope>NUCLEOTIDE SEQUENCE [LARGE SCALE GENOMIC DNA]</scope>
    <source>
        <strain evidence="1 3">NST_G2</strain>
    </source>
</reference>
<evidence type="ECO:0000313" key="2">
    <source>
        <dbReference type="EMBL" id="VDM03168.1"/>
    </source>
</evidence>
<proteinExistence type="predicted"/>
<reference evidence="4 5" key="1">
    <citation type="submission" date="2016-06" db="UniProtKB">
        <authorList>
            <consortium name="WormBaseParasite"/>
        </authorList>
    </citation>
    <scope>IDENTIFICATION</scope>
</reference>
<gene>
    <name evidence="2" type="ORF">SSLN_LOCUS16782</name>
    <name evidence="1" type="ORF">SSLN_LOCUS5006</name>
</gene>
<sequence>MFVRPQLEFAIQAWRPWSVKDHNTLEKVQRRATKLVQGQSCLPYETRLSNLDLFPLDYRQLRGDLIQAFRMLRLQDCCLASGDFFELATTTTLRGHPIKLRVTGARLDTRRFFFSNRVIKAWNALPADIIMSPSVDTFKRKFDQYSHKYHHDIRT</sequence>
<dbReference type="STRING" id="70667.A0A183SLA8"/>
<dbReference type="WBParaSite" id="SSLN_0001742201-mRNA-1">
    <property type="protein sequence ID" value="SSLN_0001742201-mRNA-1"/>
    <property type="gene ID" value="SSLN_0001742201"/>
</dbReference>
<organism evidence="4">
    <name type="scientific">Schistocephalus solidus</name>
    <name type="common">Tapeworm</name>
    <dbReference type="NCBI Taxonomy" id="70667"/>
    <lineage>
        <taxon>Eukaryota</taxon>
        <taxon>Metazoa</taxon>
        <taxon>Spiralia</taxon>
        <taxon>Lophotrochozoa</taxon>
        <taxon>Platyhelminthes</taxon>
        <taxon>Cestoda</taxon>
        <taxon>Eucestoda</taxon>
        <taxon>Diphyllobothriidea</taxon>
        <taxon>Diphyllobothriidae</taxon>
        <taxon>Schistocephalus</taxon>
    </lineage>
</organism>
<keyword evidence="3" id="KW-1185">Reference proteome</keyword>
<dbReference type="AlphaFoldDB" id="A0A183SLA8"/>
<dbReference type="EMBL" id="UYSU01041516">
    <property type="protein sequence ID" value="VDM03168.1"/>
    <property type="molecule type" value="Genomic_DNA"/>
</dbReference>
<dbReference type="WBParaSite" id="SSLN_0000516901-mRNA-1">
    <property type="protein sequence ID" value="SSLN_0000516901-mRNA-1"/>
    <property type="gene ID" value="SSLN_0000516901"/>
</dbReference>
<dbReference type="OrthoDB" id="10063766at2759"/>
<evidence type="ECO:0000313" key="1">
    <source>
        <dbReference type="EMBL" id="VDL91391.1"/>
    </source>
</evidence>
<dbReference type="Proteomes" id="UP000275846">
    <property type="component" value="Unassembled WGS sequence"/>
</dbReference>
<protein>
    <submittedName>
        <fullName evidence="1 4">Uncharacterized protein</fullName>
    </submittedName>
</protein>